<organism evidence="14 15">
    <name type="scientific">Adlercreutzia caecimuris</name>
    <dbReference type="NCBI Taxonomy" id="671266"/>
    <lineage>
        <taxon>Bacteria</taxon>
        <taxon>Bacillati</taxon>
        <taxon>Actinomycetota</taxon>
        <taxon>Coriobacteriia</taxon>
        <taxon>Eggerthellales</taxon>
        <taxon>Eggerthellaceae</taxon>
        <taxon>Adlercreutzia</taxon>
    </lineage>
</organism>
<dbReference type="InterPro" id="IPR036097">
    <property type="entry name" value="HisK_dim/P_sf"/>
</dbReference>
<evidence type="ECO:0000256" key="10">
    <source>
        <dbReference type="ARBA" id="ARBA00039401"/>
    </source>
</evidence>
<dbReference type="AlphaFoldDB" id="A0A4S4G0T1"/>
<accession>A0A4S4G0T1</accession>
<dbReference type="Proteomes" id="UP000308978">
    <property type="component" value="Unassembled WGS sequence"/>
</dbReference>
<dbReference type="EC" id="2.7.13.3" evidence="4"/>
<protein>
    <recommendedName>
        <fullName evidence="10">Sensor-like histidine kinase SenX3</fullName>
        <ecNumber evidence="4">2.7.13.3</ecNumber>
    </recommendedName>
</protein>
<feature type="transmembrane region" description="Helical" evidence="12">
    <location>
        <begin position="66"/>
        <end position="89"/>
    </location>
</feature>
<dbReference type="GO" id="GO:0016036">
    <property type="term" value="P:cellular response to phosphate starvation"/>
    <property type="evidence" value="ECO:0007669"/>
    <property type="project" value="TreeGrafter"/>
</dbReference>
<comment type="caution">
    <text evidence="14">The sequence shown here is derived from an EMBL/GenBank/DDBJ whole genome shotgun (WGS) entry which is preliminary data.</text>
</comment>
<dbReference type="SUPFAM" id="SSF55874">
    <property type="entry name" value="ATPase domain of HSP90 chaperone/DNA topoisomerase II/histidine kinase"/>
    <property type="match status" value="1"/>
</dbReference>
<comment type="subcellular location">
    <subcellularLocation>
        <location evidence="3">Cell membrane</location>
    </subcellularLocation>
</comment>
<keyword evidence="11" id="KW-0175">Coiled coil</keyword>
<dbReference type="SUPFAM" id="SSF47384">
    <property type="entry name" value="Homodimeric domain of signal transducing histidine kinase"/>
    <property type="match status" value="1"/>
</dbReference>
<dbReference type="InterPro" id="IPR004358">
    <property type="entry name" value="Sig_transdc_His_kin-like_C"/>
</dbReference>
<evidence type="ECO:0000256" key="3">
    <source>
        <dbReference type="ARBA" id="ARBA00004236"/>
    </source>
</evidence>
<sequence length="369" mass="39478">MSEVEGAGRPEAVDAAGAAPSLSGRILRSVLTLTIGGIVLLTLMFAGIFYATMMQVPNSAAVMADFFGGDLTVCVVATLIVGVALAFAVSRALTVSIVRPLDEVDPADPWKVPVYAEMRPLLARIDSQQRTLRAQNEELARAESLRRDFSANVSHEMKTPLQVISGYAELMENGLVPPEDVPRFAGLIHQESQAMRALIDDVLTLSRLDELPPDAAVIAPVEVLGVAQRAAGRLTKLADERAISVQVKGAPVTVMGNEGLMEQMLHNLIENAIRYNDEGGHVWVEVDGSSEGVTVRVADDGPGIPEAKREKIFERFYRLEKSRSKETGGTGLGLAIVKHGAQRHGGTIEVGGKEGEGATFTLFFPATAE</sequence>
<evidence type="ECO:0000256" key="9">
    <source>
        <dbReference type="ARBA" id="ARBA00023136"/>
    </source>
</evidence>
<evidence type="ECO:0000256" key="5">
    <source>
        <dbReference type="ARBA" id="ARBA00022553"/>
    </source>
</evidence>
<comment type="cofactor">
    <cofactor evidence="2">
        <name>a divalent metal cation</name>
        <dbReference type="ChEBI" id="CHEBI:60240"/>
    </cofactor>
</comment>
<proteinExistence type="predicted"/>
<dbReference type="InterPro" id="IPR003661">
    <property type="entry name" value="HisK_dim/P_dom"/>
</dbReference>
<keyword evidence="5" id="KW-0597">Phosphoprotein</keyword>
<dbReference type="Pfam" id="PF00512">
    <property type="entry name" value="HisKA"/>
    <property type="match status" value="1"/>
</dbReference>
<dbReference type="Gene3D" id="3.30.565.10">
    <property type="entry name" value="Histidine kinase-like ATPase, C-terminal domain"/>
    <property type="match status" value="1"/>
</dbReference>
<evidence type="ECO:0000259" key="13">
    <source>
        <dbReference type="PROSITE" id="PS50109"/>
    </source>
</evidence>
<evidence type="ECO:0000256" key="2">
    <source>
        <dbReference type="ARBA" id="ARBA00001968"/>
    </source>
</evidence>
<dbReference type="GO" id="GO:0005886">
    <property type="term" value="C:plasma membrane"/>
    <property type="evidence" value="ECO:0007669"/>
    <property type="project" value="UniProtKB-SubCell"/>
</dbReference>
<dbReference type="SMART" id="SM00387">
    <property type="entry name" value="HATPase_c"/>
    <property type="match status" value="1"/>
</dbReference>
<comment type="catalytic activity">
    <reaction evidence="1">
        <text>ATP + protein L-histidine = ADP + protein N-phospho-L-histidine.</text>
        <dbReference type="EC" id="2.7.13.3"/>
    </reaction>
</comment>
<dbReference type="EMBL" id="SSTJ01000011">
    <property type="protein sequence ID" value="THG36773.1"/>
    <property type="molecule type" value="Genomic_DNA"/>
</dbReference>
<dbReference type="PANTHER" id="PTHR45453">
    <property type="entry name" value="PHOSPHATE REGULON SENSOR PROTEIN PHOR"/>
    <property type="match status" value="1"/>
</dbReference>
<dbReference type="SMART" id="SM00388">
    <property type="entry name" value="HisKA"/>
    <property type="match status" value="1"/>
</dbReference>
<dbReference type="CDD" id="cd00082">
    <property type="entry name" value="HisKA"/>
    <property type="match status" value="1"/>
</dbReference>
<keyword evidence="12" id="KW-0812">Transmembrane</keyword>
<evidence type="ECO:0000256" key="7">
    <source>
        <dbReference type="ARBA" id="ARBA00022777"/>
    </source>
</evidence>
<dbReference type="GO" id="GO:0004721">
    <property type="term" value="F:phosphoprotein phosphatase activity"/>
    <property type="evidence" value="ECO:0007669"/>
    <property type="project" value="TreeGrafter"/>
</dbReference>
<dbReference type="PRINTS" id="PR00344">
    <property type="entry name" value="BCTRLSENSOR"/>
</dbReference>
<feature type="coiled-coil region" evidence="11">
    <location>
        <begin position="125"/>
        <end position="152"/>
    </location>
</feature>
<feature type="domain" description="Histidine kinase" evidence="13">
    <location>
        <begin position="152"/>
        <end position="368"/>
    </location>
</feature>
<keyword evidence="9 12" id="KW-0472">Membrane</keyword>
<evidence type="ECO:0000256" key="4">
    <source>
        <dbReference type="ARBA" id="ARBA00012438"/>
    </source>
</evidence>
<keyword evidence="7 14" id="KW-0418">Kinase</keyword>
<evidence type="ECO:0000256" key="12">
    <source>
        <dbReference type="SAM" id="Phobius"/>
    </source>
</evidence>
<feature type="transmembrane region" description="Helical" evidence="12">
    <location>
        <begin position="30"/>
        <end position="54"/>
    </location>
</feature>
<evidence type="ECO:0000313" key="15">
    <source>
        <dbReference type="Proteomes" id="UP000308978"/>
    </source>
</evidence>
<evidence type="ECO:0000256" key="8">
    <source>
        <dbReference type="ARBA" id="ARBA00023012"/>
    </source>
</evidence>
<keyword evidence="12" id="KW-1133">Transmembrane helix</keyword>
<dbReference type="FunFam" id="3.30.565.10:FF:000006">
    <property type="entry name" value="Sensor histidine kinase WalK"/>
    <property type="match status" value="1"/>
</dbReference>
<dbReference type="Pfam" id="PF02518">
    <property type="entry name" value="HATPase_c"/>
    <property type="match status" value="1"/>
</dbReference>
<evidence type="ECO:0000256" key="1">
    <source>
        <dbReference type="ARBA" id="ARBA00000085"/>
    </source>
</evidence>
<dbReference type="RefSeq" id="WP_136435101.1">
    <property type="nucleotide sequence ID" value="NZ_SSTJ01000011.1"/>
</dbReference>
<dbReference type="Gene3D" id="1.10.287.130">
    <property type="match status" value="1"/>
</dbReference>
<dbReference type="CDD" id="cd00075">
    <property type="entry name" value="HATPase"/>
    <property type="match status" value="1"/>
</dbReference>
<dbReference type="GO" id="GO:0000155">
    <property type="term" value="F:phosphorelay sensor kinase activity"/>
    <property type="evidence" value="ECO:0007669"/>
    <property type="project" value="InterPro"/>
</dbReference>
<dbReference type="GO" id="GO:0005509">
    <property type="term" value="F:calcium ion binding"/>
    <property type="evidence" value="ECO:0007669"/>
    <property type="project" value="UniProtKB-ARBA"/>
</dbReference>
<dbReference type="InterPro" id="IPR003594">
    <property type="entry name" value="HATPase_dom"/>
</dbReference>
<dbReference type="InterPro" id="IPR036890">
    <property type="entry name" value="HATPase_C_sf"/>
</dbReference>
<dbReference type="PROSITE" id="PS50109">
    <property type="entry name" value="HIS_KIN"/>
    <property type="match status" value="1"/>
</dbReference>
<keyword evidence="6" id="KW-0808">Transferase</keyword>
<gene>
    <name evidence="14" type="ORF">E5986_08555</name>
</gene>
<evidence type="ECO:0000256" key="11">
    <source>
        <dbReference type="SAM" id="Coils"/>
    </source>
</evidence>
<keyword evidence="8" id="KW-0902">Two-component regulatory system</keyword>
<dbReference type="FunFam" id="1.10.287.130:FF:000001">
    <property type="entry name" value="Two-component sensor histidine kinase"/>
    <property type="match status" value="1"/>
</dbReference>
<name>A0A4S4G0T1_9ACTN</name>
<dbReference type="InterPro" id="IPR005467">
    <property type="entry name" value="His_kinase_dom"/>
</dbReference>
<evidence type="ECO:0000256" key="6">
    <source>
        <dbReference type="ARBA" id="ARBA00022679"/>
    </source>
</evidence>
<evidence type="ECO:0000313" key="14">
    <source>
        <dbReference type="EMBL" id="THG36773.1"/>
    </source>
</evidence>
<reference evidence="14 15" key="1">
    <citation type="submission" date="2019-04" db="EMBL/GenBank/DDBJ databases">
        <title>Microbes associate with the intestines of laboratory mice.</title>
        <authorList>
            <person name="Navarre W."/>
            <person name="Wong E."/>
            <person name="Huang K.C."/>
            <person name="Tropini C."/>
            <person name="Ng K."/>
            <person name="Yu B."/>
        </authorList>
    </citation>
    <scope>NUCLEOTIDE SEQUENCE [LARGE SCALE GENOMIC DNA]</scope>
    <source>
        <strain evidence="14 15">NM80_B27</strain>
    </source>
</reference>
<dbReference type="PANTHER" id="PTHR45453:SF1">
    <property type="entry name" value="PHOSPHATE REGULON SENSOR PROTEIN PHOR"/>
    <property type="match status" value="1"/>
</dbReference>
<dbReference type="InterPro" id="IPR050351">
    <property type="entry name" value="BphY/WalK/GraS-like"/>
</dbReference>